<evidence type="ECO:0008006" key="3">
    <source>
        <dbReference type="Google" id="ProtNLM"/>
    </source>
</evidence>
<comment type="caution">
    <text evidence="1">The sequence shown here is derived from an EMBL/GenBank/DDBJ whole genome shotgun (WGS) entry which is preliminary data.</text>
</comment>
<evidence type="ECO:0000313" key="1">
    <source>
        <dbReference type="EMBL" id="GAA2713116.1"/>
    </source>
</evidence>
<dbReference type="EMBL" id="BAAASL010000006">
    <property type="protein sequence ID" value="GAA2713116.1"/>
    <property type="molecule type" value="Genomic_DNA"/>
</dbReference>
<proteinExistence type="predicted"/>
<organism evidence="1 2">
    <name type="scientific">Streptomyces luteosporeus</name>
    <dbReference type="NCBI Taxonomy" id="173856"/>
    <lineage>
        <taxon>Bacteria</taxon>
        <taxon>Bacillati</taxon>
        <taxon>Actinomycetota</taxon>
        <taxon>Actinomycetes</taxon>
        <taxon>Kitasatosporales</taxon>
        <taxon>Streptomycetaceae</taxon>
        <taxon>Streptomyces</taxon>
    </lineage>
</organism>
<sequence length="340" mass="35761">MITSIPVGSWTWQVKSGPSGSGTLQRCVRTALAVYDRLASLDCAFGAPEGAAAVRSAGPKKEVLFSRRHVAVVPGAPDGGADVVRLLREAAEAAGNSEGLVSFWLTCPGKWADAGTEITAARLFEVDVAAWSESAGTVTLHTYSDAWLTHNLRGCKQPETHAANAPRLSAVLRGISELTGDEPDPGDPTWYATPTAEGFEALPDEDPELLDSWDMFEVPYRLKKLTEAAASEPEGYADETEGNVHYVTVARGDRILGYLWEADVDAAAGYEPRSAAGEAAFEAGAFWLARLASAKNRGLSPAEAVRELAAVDGAGAGCLLPGSDTDATSLSVLRDLAGRS</sequence>
<evidence type="ECO:0000313" key="2">
    <source>
        <dbReference type="Proteomes" id="UP001500886"/>
    </source>
</evidence>
<dbReference type="RefSeq" id="WP_344434352.1">
    <property type="nucleotide sequence ID" value="NZ_BAAASL010000006.1"/>
</dbReference>
<dbReference type="Proteomes" id="UP001500886">
    <property type="component" value="Unassembled WGS sequence"/>
</dbReference>
<protein>
    <recommendedName>
        <fullName evidence="3">GNAT family N-acetyltransferase</fullName>
    </recommendedName>
</protein>
<accession>A0ABN3TP71</accession>
<gene>
    <name evidence="1" type="ORF">GCM10010315_18110</name>
</gene>
<reference evidence="1 2" key="1">
    <citation type="journal article" date="2019" name="Int. J. Syst. Evol. Microbiol.">
        <title>The Global Catalogue of Microorganisms (GCM) 10K type strain sequencing project: providing services to taxonomists for standard genome sequencing and annotation.</title>
        <authorList>
            <consortium name="The Broad Institute Genomics Platform"/>
            <consortium name="The Broad Institute Genome Sequencing Center for Infectious Disease"/>
            <person name="Wu L."/>
            <person name="Ma J."/>
        </authorList>
    </citation>
    <scope>NUCLEOTIDE SEQUENCE [LARGE SCALE GENOMIC DNA]</scope>
    <source>
        <strain evidence="1 2">JCM 4542</strain>
    </source>
</reference>
<keyword evidence="2" id="KW-1185">Reference proteome</keyword>
<name>A0ABN3TP71_9ACTN</name>